<name>A0A1D1Y5P3_9ARAE</name>
<evidence type="ECO:0000256" key="2">
    <source>
        <dbReference type="ARBA" id="ARBA00009748"/>
    </source>
</evidence>
<dbReference type="SUPFAM" id="SSF47699">
    <property type="entry name" value="Bifunctional inhibitor/lipid-transfer protein/seed storage 2S albumin"/>
    <property type="match status" value="1"/>
</dbReference>
<sequence>MAQKEVLAVVLVIAAMAAAASAQTGCTSVLFSLAPCLGFIQGTSSTPSSSCCTQLASIVKSQPQCLCQVLGGNAPSIGISINRTQALALPGACNVQTPPVSECNAAGGSTPPSSPSSPTSPSPSSPSTPSTSASPGPQSSSSPSLSAPPTAITGGRTQSTTSSTEGSSAGRMALSIFFLLLVASHFYPGFF</sequence>
<feature type="chain" id="PRO_5008899944" evidence="9">
    <location>
        <begin position="23"/>
        <end position="191"/>
    </location>
</feature>
<dbReference type="SMART" id="SM00499">
    <property type="entry name" value="AAI"/>
    <property type="match status" value="1"/>
</dbReference>
<organism evidence="11">
    <name type="scientific">Anthurium amnicola</name>
    <dbReference type="NCBI Taxonomy" id="1678845"/>
    <lineage>
        <taxon>Eukaryota</taxon>
        <taxon>Viridiplantae</taxon>
        <taxon>Streptophyta</taxon>
        <taxon>Embryophyta</taxon>
        <taxon>Tracheophyta</taxon>
        <taxon>Spermatophyta</taxon>
        <taxon>Magnoliopsida</taxon>
        <taxon>Liliopsida</taxon>
        <taxon>Araceae</taxon>
        <taxon>Pothoideae</taxon>
        <taxon>Potheae</taxon>
        <taxon>Anthurium</taxon>
    </lineage>
</organism>
<evidence type="ECO:0000256" key="1">
    <source>
        <dbReference type="ARBA" id="ARBA00004609"/>
    </source>
</evidence>
<dbReference type="InterPro" id="IPR043325">
    <property type="entry name" value="LTSS"/>
</dbReference>
<keyword evidence="6" id="KW-0325">Glycoprotein</keyword>
<evidence type="ECO:0000256" key="4">
    <source>
        <dbReference type="ARBA" id="ARBA00022729"/>
    </source>
</evidence>
<dbReference type="InterPro" id="IPR016140">
    <property type="entry name" value="Bifunc_inhib/LTP/seed_store"/>
</dbReference>
<evidence type="ECO:0000256" key="8">
    <source>
        <dbReference type="SAM" id="MobiDB-lite"/>
    </source>
</evidence>
<keyword evidence="7" id="KW-0449">Lipoprotein</keyword>
<evidence type="ECO:0000313" key="11">
    <source>
        <dbReference type="EMBL" id="JAT49965.1"/>
    </source>
</evidence>
<feature type="domain" description="Bifunctional inhibitor/plant lipid transfer protein/seed storage helical" evidence="10">
    <location>
        <begin position="26"/>
        <end position="103"/>
    </location>
</feature>
<dbReference type="AlphaFoldDB" id="A0A1D1Y5P3"/>
<comment type="similarity">
    <text evidence="2">Belongs to the plant LTP family.</text>
</comment>
<gene>
    <name evidence="11" type="primary">At2g13820_3</name>
    <name evidence="11" type="ORF">g.23767</name>
</gene>
<feature type="signal peptide" evidence="9">
    <location>
        <begin position="1"/>
        <end position="22"/>
    </location>
</feature>
<evidence type="ECO:0000256" key="9">
    <source>
        <dbReference type="SAM" id="SignalP"/>
    </source>
</evidence>
<dbReference type="GO" id="GO:0008289">
    <property type="term" value="F:lipid binding"/>
    <property type="evidence" value="ECO:0007669"/>
    <property type="project" value="InterPro"/>
</dbReference>
<dbReference type="PANTHER" id="PTHR33044">
    <property type="entry name" value="BIFUNCTIONAL INHIBITOR/LIPID-TRANSFER PROTEIN/SEED STORAGE 2S ALBUMIN SUPERFAMILY PROTEIN-RELATED"/>
    <property type="match status" value="1"/>
</dbReference>
<dbReference type="GO" id="GO:0006869">
    <property type="term" value="P:lipid transport"/>
    <property type="evidence" value="ECO:0007669"/>
    <property type="project" value="InterPro"/>
</dbReference>
<evidence type="ECO:0000256" key="5">
    <source>
        <dbReference type="ARBA" id="ARBA00023157"/>
    </source>
</evidence>
<accession>A0A1D1Y5P3</accession>
<reference evidence="11" key="1">
    <citation type="submission" date="2015-07" db="EMBL/GenBank/DDBJ databases">
        <title>Transcriptome Assembly of Anthurium amnicola.</title>
        <authorList>
            <person name="Suzuki J."/>
        </authorList>
    </citation>
    <scope>NUCLEOTIDE SEQUENCE</scope>
</reference>
<dbReference type="FunFam" id="1.10.110.10:FF:000001">
    <property type="entry name" value="Bifunctional inhibitor/lipid-transfer protein/seed storage 2S albumin superfamily protein"/>
    <property type="match status" value="1"/>
</dbReference>
<dbReference type="InterPro" id="IPR036312">
    <property type="entry name" value="Bifun_inhib/LTP/seed_sf"/>
</dbReference>
<evidence type="ECO:0000256" key="3">
    <source>
        <dbReference type="ARBA" id="ARBA00022622"/>
    </source>
</evidence>
<keyword evidence="3" id="KW-0472">Membrane</keyword>
<feature type="region of interest" description="Disordered" evidence="8">
    <location>
        <begin position="103"/>
        <end position="167"/>
    </location>
</feature>
<comment type="subcellular location">
    <subcellularLocation>
        <location evidence="1">Cell membrane</location>
        <topology evidence="1">Lipid-anchor</topology>
        <topology evidence="1">GPI-anchor</topology>
    </subcellularLocation>
</comment>
<evidence type="ECO:0000256" key="7">
    <source>
        <dbReference type="ARBA" id="ARBA00023288"/>
    </source>
</evidence>
<keyword evidence="3" id="KW-0336">GPI-anchor</keyword>
<evidence type="ECO:0000259" key="10">
    <source>
        <dbReference type="SMART" id="SM00499"/>
    </source>
</evidence>
<protein>
    <submittedName>
        <fullName evidence="11">Non-specific lipid-transfer protein-like protein At2g13820</fullName>
    </submittedName>
</protein>
<dbReference type="PRINTS" id="PR00382">
    <property type="entry name" value="LIPIDTRNSFER"/>
</dbReference>
<evidence type="ECO:0000256" key="6">
    <source>
        <dbReference type="ARBA" id="ARBA00023180"/>
    </source>
</evidence>
<keyword evidence="4 9" id="KW-0732">Signal</keyword>
<dbReference type="Pfam" id="PF14368">
    <property type="entry name" value="LTP_2"/>
    <property type="match status" value="1"/>
</dbReference>
<dbReference type="GO" id="GO:0005886">
    <property type="term" value="C:plasma membrane"/>
    <property type="evidence" value="ECO:0007669"/>
    <property type="project" value="UniProtKB-SubCell"/>
</dbReference>
<dbReference type="InterPro" id="IPR000528">
    <property type="entry name" value="Plant_nsLTP"/>
</dbReference>
<keyword evidence="5" id="KW-1015">Disulfide bond</keyword>
<feature type="compositionally biased region" description="Low complexity" evidence="8">
    <location>
        <begin position="127"/>
        <end position="167"/>
    </location>
</feature>
<proteinExistence type="inferred from homology"/>
<dbReference type="GO" id="GO:0098552">
    <property type="term" value="C:side of membrane"/>
    <property type="evidence" value="ECO:0007669"/>
    <property type="project" value="UniProtKB-KW"/>
</dbReference>
<dbReference type="Gene3D" id="1.10.110.10">
    <property type="entry name" value="Plant lipid-transfer and hydrophobic proteins"/>
    <property type="match status" value="1"/>
</dbReference>
<dbReference type="CDD" id="cd00010">
    <property type="entry name" value="AAI_LTSS"/>
    <property type="match status" value="1"/>
</dbReference>
<dbReference type="EMBL" id="GDJX01017971">
    <property type="protein sequence ID" value="JAT49965.1"/>
    <property type="molecule type" value="Transcribed_RNA"/>
</dbReference>
<feature type="compositionally biased region" description="Pro residues" evidence="8">
    <location>
        <begin position="112"/>
        <end position="126"/>
    </location>
</feature>